<dbReference type="Proteomes" id="UP000197050">
    <property type="component" value="Chromosome"/>
</dbReference>
<dbReference type="AlphaFoldDB" id="A0A1Z3UCZ9"/>
<gene>
    <name evidence="1" type="ORF">CEP68_02625</name>
</gene>
<proteinExistence type="predicted"/>
<reference evidence="2" key="1">
    <citation type="submission" date="2017-06" db="EMBL/GenBank/DDBJ databases">
        <title>FDA dAtabase for Regulatory Grade micrObial Sequences (FDA-ARGOS): Supporting development and validation of Infectious Disease Dx tests.</title>
        <authorList>
            <person name="Minogue T."/>
            <person name="Wolcott M."/>
            <person name="Wasieloski L."/>
            <person name="Aguilar W."/>
            <person name="Moore D."/>
            <person name="Tallon L."/>
            <person name="Sadzewicz L."/>
            <person name="Sengamalay N."/>
            <person name="Ott S."/>
            <person name="Godinez A."/>
            <person name="Nagaraj S."/>
            <person name="Nadendla S."/>
            <person name="Geyer C."/>
            <person name="Sichtig H."/>
        </authorList>
    </citation>
    <scope>NUCLEOTIDE SEQUENCE [LARGE SCALE GENOMIC DNA]</scope>
    <source>
        <strain evidence="2">FDAARGOS_289</strain>
    </source>
</reference>
<evidence type="ECO:0000313" key="1">
    <source>
        <dbReference type="EMBL" id="ASE41060.1"/>
    </source>
</evidence>
<dbReference type="EMBL" id="CP022048">
    <property type="protein sequence ID" value="ASE41060.1"/>
    <property type="molecule type" value="Genomic_DNA"/>
</dbReference>
<accession>A0A1Z3UCZ9</accession>
<organism evidence="1 2">
    <name type="scientific">Brevundimonas vesicularis</name>
    <name type="common">Pseudomonas vesicularis</name>
    <dbReference type="NCBI Taxonomy" id="41276"/>
    <lineage>
        <taxon>Bacteria</taxon>
        <taxon>Pseudomonadati</taxon>
        <taxon>Pseudomonadota</taxon>
        <taxon>Alphaproteobacteria</taxon>
        <taxon>Caulobacterales</taxon>
        <taxon>Caulobacteraceae</taxon>
        <taxon>Brevundimonas</taxon>
    </lineage>
</organism>
<evidence type="ECO:0000313" key="2">
    <source>
        <dbReference type="Proteomes" id="UP000197050"/>
    </source>
</evidence>
<name>A0A1Z3UCZ9_BREVE</name>
<dbReference type="KEGG" id="bvc:CEP68_02625"/>
<sequence>MAANNNAPSRILTFNDAVLIWLRHWSGEFQNRIAASFDVNPGRVNEVLKRRRHVGSEEAARELVRTAA</sequence>
<protein>
    <submittedName>
        <fullName evidence="1">Uncharacterized protein</fullName>
    </submittedName>
</protein>